<dbReference type="PRINTS" id="PR00686">
    <property type="entry name" value="TIFACTORIID"/>
</dbReference>
<organism evidence="8">
    <name type="scientific">Ignisphaera aggregans</name>
    <dbReference type="NCBI Taxonomy" id="334771"/>
    <lineage>
        <taxon>Archaea</taxon>
        <taxon>Thermoproteota</taxon>
        <taxon>Thermoprotei</taxon>
        <taxon>Desulfurococcales</taxon>
        <taxon>Desulfurococcaceae</taxon>
        <taxon>Ignisphaera</taxon>
    </lineage>
</organism>
<dbReference type="GO" id="GO:0003700">
    <property type="term" value="F:DNA-binding transcription factor activity"/>
    <property type="evidence" value="ECO:0007669"/>
    <property type="project" value="UniProtKB-UniRule"/>
</dbReference>
<keyword evidence="3 7" id="KW-0805">Transcription regulation</keyword>
<feature type="repeat" description="1" evidence="7">
    <location>
        <begin position="12"/>
        <end position="88"/>
    </location>
</feature>
<comment type="similarity">
    <text evidence="1 7">Belongs to the TBP family.</text>
</comment>
<feature type="repeat" description="2" evidence="7">
    <location>
        <begin position="103"/>
        <end position="179"/>
    </location>
</feature>
<dbReference type="Pfam" id="PF00352">
    <property type="entry name" value="TBP"/>
    <property type="match status" value="2"/>
</dbReference>
<evidence type="ECO:0000256" key="4">
    <source>
        <dbReference type="ARBA" id="ARBA00023125"/>
    </source>
</evidence>
<dbReference type="PANTHER" id="PTHR10126">
    <property type="entry name" value="TATA-BOX BINDING PROTEIN"/>
    <property type="match status" value="1"/>
</dbReference>
<dbReference type="SUPFAM" id="SSF55945">
    <property type="entry name" value="TATA-box binding protein-like"/>
    <property type="match status" value="2"/>
</dbReference>
<dbReference type="NCBIfam" id="NF001592">
    <property type="entry name" value="PRK00394.1-1"/>
    <property type="match status" value="1"/>
</dbReference>
<evidence type="ECO:0000256" key="3">
    <source>
        <dbReference type="ARBA" id="ARBA00023015"/>
    </source>
</evidence>
<evidence type="ECO:0000256" key="7">
    <source>
        <dbReference type="HAMAP-Rule" id="MF_00408"/>
    </source>
</evidence>
<keyword evidence="4 7" id="KW-0238">DNA-binding</keyword>
<comment type="function">
    <text evidence="6 7">General factor that plays a role in the activation of archaeal genes transcribed by RNA polymerase. Binds specifically to the TATA box promoter element which lies close to the position of transcription initiation.</text>
</comment>
<dbReference type="InterPro" id="IPR000814">
    <property type="entry name" value="TBP"/>
</dbReference>
<dbReference type="CDD" id="cd04518">
    <property type="entry name" value="TBP_archaea"/>
    <property type="match status" value="1"/>
</dbReference>
<evidence type="ECO:0000256" key="1">
    <source>
        <dbReference type="ARBA" id="ARBA00005560"/>
    </source>
</evidence>
<comment type="caution">
    <text evidence="8">The sequence shown here is derived from an EMBL/GenBank/DDBJ whole genome shotgun (WGS) entry which is preliminary data.</text>
</comment>
<evidence type="ECO:0000256" key="5">
    <source>
        <dbReference type="ARBA" id="ARBA00023163"/>
    </source>
</evidence>
<evidence type="ECO:0000256" key="2">
    <source>
        <dbReference type="ARBA" id="ARBA00022737"/>
    </source>
</evidence>
<protein>
    <recommendedName>
        <fullName evidence="7">TATA-box-binding protein</fullName>
    </recommendedName>
    <alternativeName>
        <fullName evidence="7">Box A-binding protein</fullName>
        <shortName evidence="7">BAP</shortName>
    </alternativeName>
    <alternativeName>
        <fullName evidence="7">TATA sequence-binding protein</fullName>
        <shortName evidence="7">TBP</shortName>
    </alternativeName>
    <alternativeName>
        <fullName evidence="7">TATA-box factor</fullName>
    </alternativeName>
</protein>
<gene>
    <name evidence="7" type="primary">tbp</name>
    <name evidence="8" type="ORF">ENV14_05640</name>
</gene>
<proteinExistence type="inferred from homology"/>
<keyword evidence="5 7" id="KW-0804">Transcription</keyword>
<accession>A0A7C4FHR2</accession>
<dbReference type="GO" id="GO:0003677">
    <property type="term" value="F:DNA binding"/>
    <property type="evidence" value="ECO:0007669"/>
    <property type="project" value="UniProtKB-KW"/>
</dbReference>
<evidence type="ECO:0000313" key="8">
    <source>
        <dbReference type="EMBL" id="HGI87850.1"/>
    </source>
</evidence>
<name>A0A7C4FHR2_9CREN</name>
<dbReference type="InterPro" id="IPR012295">
    <property type="entry name" value="TBP_dom_sf"/>
</dbReference>
<evidence type="ECO:0000256" key="6">
    <source>
        <dbReference type="ARBA" id="ARBA00025680"/>
    </source>
</evidence>
<sequence>MSLNNPFIQVKVENIVATVTIGQPIDLEYLDKALPNVEYDPEQFPGLVLRLEAPKVTALVFRSGRMVVTGAKSTPTLIKAVKKIIKMLLKYYVTITTKPRIQIQNIVASANLGAEVMLEKVAFLLENTMYEPEQFPGLIYRMSDPHVVLLIFSSGKMVITGAKSEDEVFLAVRNVYMKLKELGCLREVKKEEEILSEELEGIEVGKAKKRITLRDLEV</sequence>
<keyword evidence="2 7" id="KW-0677">Repeat</keyword>
<dbReference type="InterPro" id="IPR033711">
    <property type="entry name" value="TBP_archaea"/>
</dbReference>
<dbReference type="FunFam" id="3.30.310.10:FF:000007">
    <property type="entry name" value="TATA-box-binding protein"/>
    <property type="match status" value="1"/>
</dbReference>
<dbReference type="NCBIfam" id="NF001593">
    <property type="entry name" value="PRK00394.1-2"/>
    <property type="match status" value="1"/>
</dbReference>
<reference evidence="8" key="1">
    <citation type="journal article" date="2020" name="mSystems">
        <title>Genome- and Community-Level Interaction Insights into Carbon Utilization and Element Cycling Functions of Hydrothermarchaeota in Hydrothermal Sediment.</title>
        <authorList>
            <person name="Zhou Z."/>
            <person name="Liu Y."/>
            <person name="Xu W."/>
            <person name="Pan J."/>
            <person name="Luo Z.H."/>
            <person name="Li M."/>
        </authorList>
    </citation>
    <scope>NUCLEOTIDE SEQUENCE [LARGE SCALE GENOMIC DNA]</scope>
    <source>
        <strain evidence="8">SpSt-732</strain>
    </source>
</reference>
<dbReference type="AlphaFoldDB" id="A0A7C4FHR2"/>
<dbReference type="Gene3D" id="3.30.310.10">
    <property type="entry name" value="TATA-Binding Protein"/>
    <property type="match status" value="2"/>
</dbReference>
<dbReference type="HAMAP" id="MF_00408">
    <property type="entry name" value="TATA_bind_prot_arch"/>
    <property type="match status" value="1"/>
</dbReference>
<dbReference type="EMBL" id="DTFF01000047">
    <property type="protein sequence ID" value="HGI87850.1"/>
    <property type="molecule type" value="Genomic_DNA"/>
</dbReference>
<dbReference type="GO" id="GO:0006352">
    <property type="term" value="P:DNA-templated transcription initiation"/>
    <property type="evidence" value="ECO:0007669"/>
    <property type="project" value="InterPro"/>
</dbReference>